<dbReference type="SUPFAM" id="SSF51246">
    <property type="entry name" value="Rudiment single hybrid motif"/>
    <property type="match status" value="1"/>
</dbReference>
<comment type="caution">
    <text evidence="7">The sequence shown here is derived from an EMBL/GenBank/DDBJ whole genome shotgun (WGS) entry which is preliminary data.</text>
</comment>
<sequence>MYRVLIANRGEIAVRIIRALREMNMESVAVYAVGDEDSLHVKLADYAVCIGNANPLDSYLNIRNILSAAEITNANAVHPGYGFLSESPVFAEKVENEGLYFIGPTKETMELMGDKITARQTVDKAGVPIIPGSKSSVESVEEVKALAEEIGYPLVLKAASGGGGKGIRIVKEESQLAQSFKEAKSEGNKYFNDDRIYVEAFIPIAKHVEVQVLGDGSTNFIHLGERDCSVQRKNQKLIEESPCSALTPEKRERICNDAVKVAKASNYRSAGTIEFLVTEDAYYFIEMNARIQVEHTVTEMRTNIDLVRQQLLIMQNDELKLKQSDIPFEGHVIEARINAENPEAAFRPTPGTVERLHLPQGFNVRVDSLLYSGYTVSSYYDSLVAKVIVKGENRSHAINKLKVTLDEMVIDGFTTTADFLYAVLSYPPYYEGDARDVDIKFLERHDIIKEVNHD</sequence>
<dbReference type="NCBIfam" id="NF006367">
    <property type="entry name" value="PRK08591.1"/>
    <property type="match status" value="1"/>
</dbReference>
<dbReference type="PANTHER" id="PTHR45007:SF1">
    <property type="entry name" value="CARBOXYLASE, PUTATIVE (AFU_ORTHOLOGUE AFUA_5G07570)-RELATED"/>
    <property type="match status" value="1"/>
</dbReference>
<dbReference type="InterPro" id="IPR011764">
    <property type="entry name" value="Biotin_carboxylation_dom"/>
</dbReference>
<dbReference type="PROSITE" id="PS50975">
    <property type="entry name" value="ATP_GRASP"/>
    <property type="match status" value="1"/>
</dbReference>
<dbReference type="SUPFAM" id="SSF56059">
    <property type="entry name" value="Glutathione synthetase ATP-binding domain-like"/>
    <property type="match status" value="1"/>
</dbReference>
<dbReference type="Pfam" id="PF02785">
    <property type="entry name" value="Biotin_carb_C"/>
    <property type="match status" value="1"/>
</dbReference>
<dbReference type="PROSITE" id="PS00866">
    <property type="entry name" value="CPSASE_1"/>
    <property type="match status" value="1"/>
</dbReference>
<gene>
    <name evidence="7" type="ORF">HHH54_09710</name>
</gene>
<dbReference type="PANTHER" id="PTHR45007">
    <property type="entry name" value="CARBOXYLASE, PUTATIVE (AFU_ORTHOLOGUE AFUA_5G07570)-RELATED"/>
    <property type="match status" value="1"/>
</dbReference>
<evidence type="ECO:0000256" key="2">
    <source>
        <dbReference type="ARBA" id="ARBA00022741"/>
    </source>
</evidence>
<dbReference type="InterPro" id="IPR016185">
    <property type="entry name" value="PreATP-grasp_dom_sf"/>
</dbReference>
<dbReference type="InterPro" id="IPR011054">
    <property type="entry name" value="Rudment_hybrid_motif"/>
</dbReference>
<keyword evidence="8" id="KW-1185">Reference proteome</keyword>
<evidence type="ECO:0000256" key="1">
    <source>
        <dbReference type="ARBA" id="ARBA00022598"/>
    </source>
</evidence>
<dbReference type="RefSeq" id="WP_198618636.1">
    <property type="nucleotide sequence ID" value="NZ_JABANU010000029.1"/>
</dbReference>
<evidence type="ECO:0000256" key="3">
    <source>
        <dbReference type="ARBA" id="ARBA00022840"/>
    </source>
</evidence>
<accession>A0ABS0TB10</accession>
<dbReference type="InterPro" id="IPR011761">
    <property type="entry name" value="ATP-grasp"/>
</dbReference>
<evidence type="ECO:0000259" key="5">
    <source>
        <dbReference type="PROSITE" id="PS50975"/>
    </source>
</evidence>
<keyword evidence="3 4" id="KW-0067">ATP-binding</keyword>
<keyword evidence="1" id="KW-0436">Ligase</keyword>
<dbReference type="EMBL" id="JABANU010000029">
    <property type="protein sequence ID" value="MBI5975867.1"/>
    <property type="molecule type" value="Genomic_DNA"/>
</dbReference>
<dbReference type="PROSITE" id="PS50979">
    <property type="entry name" value="BC"/>
    <property type="match status" value="1"/>
</dbReference>
<proteinExistence type="predicted"/>
<keyword evidence="2 4" id="KW-0547">Nucleotide-binding</keyword>
<dbReference type="Pfam" id="PF00289">
    <property type="entry name" value="Biotin_carb_N"/>
    <property type="match status" value="1"/>
</dbReference>
<dbReference type="Gene3D" id="3.30.470.20">
    <property type="entry name" value="ATP-grasp fold, B domain"/>
    <property type="match status" value="1"/>
</dbReference>
<dbReference type="PROSITE" id="PS00867">
    <property type="entry name" value="CPSASE_2"/>
    <property type="match status" value="1"/>
</dbReference>
<evidence type="ECO:0000256" key="4">
    <source>
        <dbReference type="PROSITE-ProRule" id="PRU00409"/>
    </source>
</evidence>
<dbReference type="InterPro" id="IPR005481">
    <property type="entry name" value="BC-like_N"/>
</dbReference>
<dbReference type="Pfam" id="PF02786">
    <property type="entry name" value="CPSase_L_D2"/>
    <property type="match status" value="1"/>
</dbReference>
<organism evidence="7 8">
    <name type="scientific">Staphylococcus canis</name>
    <dbReference type="NCBI Taxonomy" id="2724942"/>
    <lineage>
        <taxon>Bacteria</taxon>
        <taxon>Bacillati</taxon>
        <taxon>Bacillota</taxon>
        <taxon>Bacilli</taxon>
        <taxon>Bacillales</taxon>
        <taxon>Staphylococcaceae</taxon>
        <taxon>Staphylococcus</taxon>
    </lineage>
</organism>
<dbReference type="InterPro" id="IPR005479">
    <property type="entry name" value="CPAse_ATP-bd"/>
</dbReference>
<dbReference type="SMART" id="SM00878">
    <property type="entry name" value="Biotin_carb_C"/>
    <property type="match status" value="1"/>
</dbReference>
<protein>
    <submittedName>
        <fullName evidence="7">Acetyl-CoA carboxylase biotin carboxylase subunit</fullName>
    </submittedName>
</protein>
<name>A0ABS0TB10_9STAP</name>
<dbReference type="Proteomes" id="UP000751852">
    <property type="component" value="Unassembled WGS sequence"/>
</dbReference>
<dbReference type="SUPFAM" id="SSF52440">
    <property type="entry name" value="PreATP-grasp domain"/>
    <property type="match status" value="1"/>
</dbReference>
<evidence type="ECO:0000313" key="8">
    <source>
        <dbReference type="Proteomes" id="UP000751852"/>
    </source>
</evidence>
<evidence type="ECO:0000259" key="6">
    <source>
        <dbReference type="PROSITE" id="PS50979"/>
    </source>
</evidence>
<feature type="domain" description="ATP-grasp" evidence="5">
    <location>
        <begin position="119"/>
        <end position="315"/>
    </location>
</feature>
<dbReference type="InterPro" id="IPR005482">
    <property type="entry name" value="Biotin_COase_C"/>
</dbReference>
<reference evidence="7 8" key="1">
    <citation type="submission" date="2020-04" db="EMBL/GenBank/DDBJ databases">
        <title>Staphylococcus species from domestic dog.</title>
        <authorList>
            <person name="Paterson G.K."/>
        </authorList>
    </citation>
    <scope>NUCLEOTIDE SEQUENCE [LARGE SCALE GENOMIC DNA]</scope>
    <source>
        <strain evidence="7 8">H16/1A</strain>
    </source>
</reference>
<evidence type="ECO:0000313" key="7">
    <source>
        <dbReference type="EMBL" id="MBI5975867.1"/>
    </source>
</evidence>
<feature type="domain" description="Biotin carboxylation" evidence="6">
    <location>
        <begin position="1"/>
        <end position="444"/>
    </location>
</feature>